<gene>
    <name evidence="2" type="ORF">METZ01_LOCUS22911</name>
</gene>
<dbReference type="EMBL" id="UINC01001080">
    <property type="protein sequence ID" value="SUZ70057.1"/>
    <property type="molecule type" value="Genomic_DNA"/>
</dbReference>
<proteinExistence type="predicted"/>
<organism evidence="2">
    <name type="scientific">marine metagenome</name>
    <dbReference type="NCBI Taxonomy" id="408172"/>
    <lineage>
        <taxon>unclassified sequences</taxon>
        <taxon>metagenomes</taxon>
        <taxon>ecological metagenomes</taxon>
    </lineage>
</organism>
<dbReference type="InterPro" id="IPR013429">
    <property type="entry name" value="Regulatory_FmdB_Zinc_ribbon"/>
</dbReference>
<evidence type="ECO:0000313" key="2">
    <source>
        <dbReference type="EMBL" id="SUZ70057.1"/>
    </source>
</evidence>
<dbReference type="AlphaFoldDB" id="A0A381PVI7"/>
<reference evidence="2" key="1">
    <citation type="submission" date="2018-05" db="EMBL/GenBank/DDBJ databases">
        <authorList>
            <person name="Lanie J.A."/>
            <person name="Ng W.-L."/>
            <person name="Kazmierczak K.M."/>
            <person name="Andrzejewski T.M."/>
            <person name="Davidsen T.M."/>
            <person name="Wayne K.J."/>
            <person name="Tettelin H."/>
            <person name="Glass J.I."/>
            <person name="Rusch D."/>
            <person name="Podicherti R."/>
            <person name="Tsui H.-C.T."/>
            <person name="Winkler M.E."/>
        </authorList>
    </citation>
    <scope>NUCLEOTIDE SEQUENCE</scope>
</reference>
<protein>
    <recommendedName>
        <fullName evidence="1">Putative regulatory protein FmdB zinc ribbon domain-containing protein</fullName>
    </recommendedName>
</protein>
<dbReference type="NCBIfam" id="TIGR02605">
    <property type="entry name" value="CxxC_CxxC_SSSS"/>
    <property type="match status" value="1"/>
</dbReference>
<feature type="domain" description="Putative regulatory protein FmdB zinc ribbon" evidence="1">
    <location>
        <begin position="1"/>
        <end position="43"/>
    </location>
</feature>
<sequence length="102" mass="11770">MPIYEYRCQHCQRVSSYFVKTYGAAPLLECTHCESPDLRRIMSSVAYIRSEADKLAQLDPKYTKMVDRALAKSPGDTNPEHYVNKMVPFSKAKEQGDPYFKE</sequence>
<name>A0A381PVI7_9ZZZZ</name>
<dbReference type="SMART" id="SM00834">
    <property type="entry name" value="CxxC_CXXC_SSSS"/>
    <property type="match status" value="1"/>
</dbReference>
<accession>A0A381PVI7</accession>
<evidence type="ECO:0000259" key="1">
    <source>
        <dbReference type="SMART" id="SM00834"/>
    </source>
</evidence>
<dbReference type="Pfam" id="PF09723">
    <property type="entry name" value="Zn_ribbon_8"/>
    <property type="match status" value="1"/>
</dbReference>